<accession>A0AA40B5X6</accession>
<protein>
    <submittedName>
        <fullName evidence="1">Uncharacterized protein</fullName>
    </submittedName>
</protein>
<comment type="caution">
    <text evidence="1">The sequence shown here is derived from an EMBL/GenBank/DDBJ whole genome shotgun (WGS) entry which is preliminary data.</text>
</comment>
<organism evidence="1 2">
    <name type="scientific">Lasiosphaeria miniovina</name>
    <dbReference type="NCBI Taxonomy" id="1954250"/>
    <lineage>
        <taxon>Eukaryota</taxon>
        <taxon>Fungi</taxon>
        <taxon>Dikarya</taxon>
        <taxon>Ascomycota</taxon>
        <taxon>Pezizomycotina</taxon>
        <taxon>Sordariomycetes</taxon>
        <taxon>Sordariomycetidae</taxon>
        <taxon>Sordariales</taxon>
        <taxon>Lasiosphaeriaceae</taxon>
        <taxon>Lasiosphaeria</taxon>
    </lineage>
</organism>
<dbReference type="AlphaFoldDB" id="A0AA40B5X6"/>
<dbReference type="RefSeq" id="XP_060301165.1">
    <property type="nucleotide sequence ID" value="XM_060433536.1"/>
</dbReference>
<reference evidence="1" key="1">
    <citation type="submission" date="2023-06" db="EMBL/GenBank/DDBJ databases">
        <title>Genome-scale phylogeny and comparative genomics of the fungal order Sordariales.</title>
        <authorList>
            <consortium name="Lawrence Berkeley National Laboratory"/>
            <person name="Hensen N."/>
            <person name="Bonometti L."/>
            <person name="Westerberg I."/>
            <person name="Brannstrom I.O."/>
            <person name="Guillou S."/>
            <person name="Cros-Aarteil S."/>
            <person name="Calhoun S."/>
            <person name="Haridas S."/>
            <person name="Kuo A."/>
            <person name="Mondo S."/>
            <person name="Pangilinan J."/>
            <person name="Riley R."/>
            <person name="LaButti K."/>
            <person name="Andreopoulos B."/>
            <person name="Lipzen A."/>
            <person name="Chen C."/>
            <person name="Yanf M."/>
            <person name="Daum C."/>
            <person name="Ng V."/>
            <person name="Clum A."/>
            <person name="Steindorff A."/>
            <person name="Ohm R."/>
            <person name="Martin F."/>
            <person name="Silar P."/>
            <person name="Natvig D."/>
            <person name="Lalanne C."/>
            <person name="Gautier V."/>
            <person name="Ament-velasquez S.L."/>
            <person name="Kruys A."/>
            <person name="Hutchinson M.I."/>
            <person name="Powell A.J."/>
            <person name="Barry K."/>
            <person name="Miller A.N."/>
            <person name="Grigoriev I.V."/>
            <person name="Debuchy R."/>
            <person name="Gladieux P."/>
            <person name="Thoren M.H."/>
            <person name="Johannesson H."/>
        </authorList>
    </citation>
    <scope>NUCLEOTIDE SEQUENCE</scope>
    <source>
        <strain evidence="1">SMH2392-1A</strain>
    </source>
</reference>
<gene>
    <name evidence="1" type="ORF">B0T26DRAFT_167024</name>
</gene>
<dbReference type="GeneID" id="85316807"/>
<proteinExistence type="predicted"/>
<name>A0AA40B5X6_9PEZI</name>
<keyword evidence="2" id="KW-1185">Reference proteome</keyword>
<dbReference type="Proteomes" id="UP001172101">
    <property type="component" value="Unassembled WGS sequence"/>
</dbReference>
<dbReference type="EMBL" id="JAUIRO010000002">
    <property type="protein sequence ID" value="KAK0728310.1"/>
    <property type="molecule type" value="Genomic_DNA"/>
</dbReference>
<evidence type="ECO:0000313" key="1">
    <source>
        <dbReference type="EMBL" id="KAK0728310.1"/>
    </source>
</evidence>
<sequence>MHLSGPLLHRRCCGQECGAAFLGSARHSSMLFQHPPLIPTALESTFQPPRRLIFAP</sequence>
<evidence type="ECO:0000313" key="2">
    <source>
        <dbReference type="Proteomes" id="UP001172101"/>
    </source>
</evidence>